<evidence type="ECO:0000256" key="4">
    <source>
        <dbReference type="ARBA" id="ARBA00023125"/>
    </source>
</evidence>
<keyword evidence="4" id="KW-0238">DNA-binding</keyword>
<evidence type="ECO:0008006" key="10">
    <source>
        <dbReference type="Google" id="ProtNLM"/>
    </source>
</evidence>
<proteinExistence type="predicted"/>
<keyword evidence="1" id="KW-0479">Metal-binding</keyword>
<evidence type="ECO:0000313" key="8">
    <source>
        <dbReference type="EMBL" id="TQW00256.1"/>
    </source>
</evidence>
<organism evidence="8 9">
    <name type="scientific">Cordyceps javanica</name>
    <dbReference type="NCBI Taxonomy" id="43265"/>
    <lineage>
        <taxon>Eukaryota</taxon>
        <taxon>Fungi</taxon>
        <taxon>Dikarya</taxon>
        <taxon>Ascomycota</taxon>
        <taxon>Pezizomycotina</taxon>
        <taxon>Sordariomycetes</taxon>
        <taxon>Hypocreomycetidae</taxon>
        <taxon>Hypocreales</taxon>
        <taxon>Cordycipitaceae</taxon>
        <taxon>Cordyceps</taxon>
    </lineage>
</organism>
<dbReference type="Proteomes" id="UP000315783">
    <property type="component" value="Unassembled WGS sequence"/>
</dbReference>
<name>A0A545WBU7_9HYPO</name>
<evidence type="ECO:0000313" key="9">
    <source>
        <dbReference type="Proteomes" id="UP000315783"/>
    </source>
</evidence>
<sequence length="509" mass="56212">MPVAPPPPAQSLVCHSSSTHTRSWEYFYHCCFEPVFGGSQFQWIKALIVQLGQQEDAVMSAVVAFSSMHEAAFRTSLHGPAARTQLPASHMDVLASVPNTTEYTAVTAAYSASVRALQQAIDERGRVAVPAALICCILFAALNMVQCDYDGAVCHIEHGLGILAREQSIERSGGSLCLPGWSATAANGAMSSLVSGFYRLTIAVFFYGRTETLLEERISVAVSSRVGQPAVDAVIPFRDIDEARMSLSILAGNTLRFAAEVGGHRDRQDLPSPECFRRRDEHLGRIHSWCASFQATLAASPSELAEEASLRMIHIVLESQSLALVILLRTCLDADESGYDACFHEFRAVLVLCEEYVALYSASRASYTPGREAGNFTFDMEILPQLWLVGKKCRHREYRRWCIDLLARYRRKEGVWDPRLICGLAKRTMEIEEAALPSGRTLLPNNFDRLWTVDLDSRYTYGSVAVFAYKPTALGGRGLSWEELIPVEQQAQVQGESPKGPTDMKSMSP</sequence>
<keyword evidence="9" id="KW-1185">Reference proteome</keyword>
<dbReference type="GO" id="GO:0003677">
    <property type="term" value="F:DNA binding"/>
    <property type="evidence" value="ECO:0007669"/>
    <property type="project" value="UniProtKB-KW"/>
</dbReference>
<evidence type="ECO:0000256" key="2">
    <source>
        <dbReference type="ARBA" id="ARBA00022833"/>
    </source>
</evidence>
<reference evidence="8 9" key="1">
    <citation type="journal article" date="2019" name="Appl. Microbiol. Biotechnol.">
        <title>Genome sequence of Isaria javanica and comparative genome analysis insights into family S53 peptidase evolution in fungal entomopathogens.</title>
        <authorList>
            <person name="Lin R."/>
            <person name="Zhang X."/>
            <person name="Xin B."/>
            <person name="Zou M."/>
            <person name="Gao Y."/>
            <person name="Qin F."/>
            <person name="Hu Q."/>
            <person name="Xie B."/>
            <person name="Cheng X."/>
        </authorList>
    </citation>
    <scope>NUCLEOTIDE SEQUENCE [LARGE SCALE GENOMIC DNA]</scope>
    <source>
        <strain evidence="8 9">IJ1G</strain>
    </source>
</reference>
<keyword evidence="6" id="KW-0539">Nucleus</keyword>
<feature type="region of interest" description="Disordered" evidence="7">
    <location>
        <begin position="490"/>
        <end position="509"/>
    </location>
</feature>
<dbReference type="AlphaFoldDB" id="A0A545WBU7"/>
<dbReference type="EMBL" id="SPUK01000001">
    <property type="protein sequence ID" value="TQW00256.1"/>
    <property type="molecule type" value="Genomic_DNA"/>
</dbReference>
<evidence type="ECO:0000256" key="7">
    <source>
        <dbReference type="SAM" id="MobiDB-lite"/>
    </source>
</evidence>
<keyword evidence="5" id="KW-0804">Transcription</keyword>
<keyword evidence="3" id="KW-0805">Transcription regulation</keyword>
<evidence type="ECO:0000256" key="3">
    <source>
        <dbReference type="ARBA" id="ARBA00023015"/>
    </source>
</evidence>
<dbReference type="PANTHER" id="PTHR36206:SF12">
    <property type="entry name" value="ASPERCRYPTIN BIOSYNTHESIS CLUSTER-SPECIFIC TRANSCRIPTION REGULATOR ATNN-RELATED"/>
    <property type="match status" value="1"/>
</dbReference>
<dbReference type="OrthoDB" id="2593732at2759"/>
<accession>A0A545WBU7</accession>
<protein>
    <recommendedName>
        <fullName evidence="10">C6 zinc finger domain-containing protein</fullName>
    </recommendedName>
</protein>
<dbReference type="GO" id="GO:0046872">
    <property type="term" value="F:metal ion binding"/>
    <property type="evidence" value="ECO:0007669"/>
    <property type="project" value="UniProtKB-KW"/>
</dbReference>
<dbReference type="InterPro" id="IPR052360">
    <property type="entry name" value="Transcr_Regulatory_Proteins"/>
</dbReference>
<evidence type="ECO:0000256" key="5">
    <source>
        <dbReference type="ARBA" id="ARBA00023163"/>
    </source>
</evidence>
<evidence type="ECO:0000256" key="1">
    <source>
        <dbReference type="ARBA" id="ARBA00022723"/>
    </source>
</evidence>
<comment type="caution">
    <text evidence="8">The sequence shown here is derived from an EMBL/GenBank/DDBJ whole genome shotgun (WGS) entry which is preliminary data.</text>
</comment>
<keyword evidence="2" id="KW-0862">Zinc</keyword>
<dbReference type="PANTHER" id="PTHR36206">
    <property type="entry name" value="ASPERCRYPTIN BIOSYNTHESIS CLUSTER-SPECIFIC TRANSCRIPTION REGULATOR ATNN-RELATED"/>
    <property type="match status" value="1"/>
</dbReference>
<gene>
    <name evidence="8" type="ORF">IF1G_00187</name>
</gene>
<evidence type="ECO:0000256" key="6">
    <source>
        <dbReference type="ARBA" id="ARBA00023242"/>
    </source>
</evidence>